<dbReference type="PROSITE" id="PS50931">
    <property type="entry name" value="HTH_LYSR"/>
    <property type="match status" value="1"/>
</dbReference>
<evidence type="ECO:0000256" key="3">
    <source>
        <dbReference type="ARBA" id="ARBA00023125"/>
    </source>
</evidence>
<evidence type="ECO:0000256" key="1">
    <source>
        <dbReference type="ARBA" id="ARBA00009437"/>
    </source>
</evidence>
<evidence type="ECO:0000313" key="6">
    <source>
        <dbReference type="EMBL" id="ARU92593.1"/>
    </source>
</evidence>
<dbReference type="Gene3D" id="1.10.10.10">
    <property type="entry name" value="Winged helix-like DNA-binding domain superfamily/Winged helix DNA-binding domain"/>
    <property type="match status" value="1"/>
</dbReference>
<keyword evidence="2" id="KW-0805">Transcription regulation</keyword>
<evidence type="ECO:0000259" key="5">
    <source>
        <dbReference type="PROSITE" id="PS50931"/>
    </source>
</evidence>
<proteinExistence type="inferred from homology"/>
<accession>A0A1Y0L3L4</accession>
<dbReference type="InterPro" id="IPR005119">
    <property type="entry name" value="LysR_subst-bd"/>
</dbReference>
<protein>
    <submittedName>
        <fullName evidence="6">LysR family transcriptional regulator</fullName>
    </submittedName>
</protein>
<dbReference type="Pfam" id="PF03466">
    <property type="entry name" value="LysR_substrate"/>
    <property type="match status" value="1"/>
</dbReference>
<keyword evidence="8" id="KW-1185">Reference proteome</keyword>
<dbReference type="Proteomes" id="UP000195814">
    <property type="component" value="Chromosome"/>
</dbReference>
<dbReference type="AlphaFoldDB" id="A0A1Y0L3L4"/>
<dbReference type="InterPro" id="IPR000847">
    <property type="entry name" value="LysR_HTH_N"/>
</dbReference>
<dbReference type="SUPFAM" id="SSF46785">
    <property type="entry name" value="Winged helix' DNA-binding domain"/>
    <property type="match status" value="1"/>
</dbReference>
<dbReference type="PANTHER" id="PTHR30419:SF8">
    <property type="entry name" value="NITROGEN ASSIMILATION TRANSCRIPTIONAL ACTIVATOR-RELATED"/>
    <property type="match status" value="1"/>
</dbReference>
<evidence type="ECO:0000313" key="9">
    <source>
        <dbReference type="Proteomes" id="UP000195814"/>
    </source>
</evidence>
<dbReference type="InterPro" id="IPR036388">
    <property type="entry name" value="WH-like_DNA-bd_sf"/>
</dbReference>
<dbReference type="FunFam" id="1.10.10.10:FF:000001">
    <property type="entry name" value="LysR family transcriptional regulator"/>
    <property type="match status" value="1"/>
</dbReference>
<dbReference type="InterPro" id="IPR050950">
    <property type="entry name" value="HTH-type_LysR_regulators"/>
</dbReference>
<evidence type="ECO:0000313" key="7">
    <source>
        <dbReference type="EMBL" id="ARU96628.1"/>
    </source>
</evidence>
<organism evidence="6 9">
    <name type="scientific">Tatumella citrea</name>
    <name type="common">Pantoea citrea</name>
    <dbReference type="NCBI Taxonomy" id="53336"/>
    <lineage>
        <taxon>Bacteria</taxon>
        <taxon>Pseudomonadati</taxon>
        <taxon>Pseudomonadota</taxon>
        <taxon>Gammaproteobacteria</taxon>
        <taxon>Enterobacterales</taxon>
        <taxon>Erwiniaceae</taxon>
        <taxon>Tatumella</taxon>
    </lineage>
</organism>
<dbReference type="PANTHER" id="PTHR30419">
    <property type="entry name" value="HTH-TYPE TRANSCRIPTIONAL REGULATOR YBHD"/>
    <property type="match status" value="1"/>
</dbReference>
<evidence type="ECO:0000256" key="2">
    <source>
        <dbReference type="ARBA" id="ARBA00023015"/>
    </source>
</evidence>
<dbReference type="OrthoDB" id="8839922at2"/>
<dbReference type="EMBL" id="CP015581">
    <property type="protein sequence ID" value="ARU96628.1"/>
    <property type="molecule type" value="Genomic_DNA"/>
</dbReference>
<evidence type="ECO:0000256" key="4">
    <source>
        <dbReference type="ARBA" id="ARBA00023163"/>
    </source>
</evidence>
<dbReference type="RefSeq" id="WP_087486973.1">
    <property type="nucleotide sequence ID" value="NZ_CP015579.1"/>
</dbReference>
<dbReference type="GO" id="GO:0005829">
    <property type="term" value="C:cytosol"/>
    <property type="evidence" value="ECO:0007669"/>
    <property type="project" value="TreeGrafter"/>
</dbReference>
<dbReference type="KEGG" id="tci:A7K98_01535"/>
<dbReference type="GO" id="GO:0003677">
    <property type="term" value="F:DNA binding"/>
    <property type="evidence" value="ECO:0007669"/>
    <property type="project" value="UniProtKB-KW"/>
</dbReference>
<gene>
    <name evidence="6" type="ORF">A7K98_01535</name>
    <name evidence="7" type="ORF">A7K99_01530</name>
</gene>
<dbReference type="EMBL" id="CP015579">
    <property type="protein sequence ID" value="ARU92593.1"/>
    <property type="molecule type" value="Genomic_DNA"/>
</dbReference>
<comment type="similarity">
    <text evidence="1">Belongs to the LysR transcriptional regulatory family.</text>
</comment>
<dbReference type="SUPFAM" id="SSF53850">
    <property type="entry name" value="Periplasmic binding protein-like II"/>
    <property type="match status" value="1"/>
</dbReference>
<dbReference type="InterPro" id="IPR036390">
    <property type="entry name" value="WH_DNA-bd_sf"/>
</dbReference>
<dbReference type="PRINTS" id="PR00039">
    <property type="entry name" value="HTHLYSR"/>
</dbReference>
<keyword evidence="3" id="KW-0238">DNA-binding</keyword>
<feature type="domain" description="HTH lysR-type" evidence="5">
    <location>
        <begin position="1"/>
        <end position="58"/>
    </location>
</feature>
<dbReference type="Pfam" id="PF00126">
    <property type="entry name" value="HTH_1"/>
    <property type="match status" value="1"/>
</dbReference>
<sequence length="310" mass="34542">MLSTEIRYFLAVADSGSLSAASQQLFVATSAISRQIQRLEQDVGVALFERHARGMVLTDAGRMFEHRIRQSQREMDSTLSEIKGLTAIRRTAIRIACTDGLAWHLLPALCSQFRQQYPSVSFHLQVGNTRQVAESLHRGECDLALQFCLHAERGVQVAGSWPAPVLVVMSASHPLAGKEFQLQDLSSYPVALPDQSTTVRQLFDLSCQMNGVFIEPTITCNNFGSLYHFLTLNPLTVTLCSRYSLLYNPTEHPLVVRSLAINALTQRTLQIHLLPGRQQSAALKLFLGFISDQLQHQHEQFSADNHATGR</sequence>
<keyword evidence="4" id="KW-0804">Transcription</keyword>
<dbReference type="Proteomes" id="UP000195729">
    <property type="component" value="Chromosome"/>
</dbReference>
<dbReference type="Gene3D" id="3.40.190.290">
    <property type="match status" value="1"/>
</dbReference>
<reference evidence="8 9" key="1">
    <citation type="submission" date="2016-05" db="EMBL/GenBank/DDBJ databases">
        <title>Complete genome sequence of two 2,5-diketo-D-glunonic acid producing strain Tatumella citrea.</title>
        <authorList>
            <person name="Duan C."/>
            <person name="Yang J."/>
            <person name="Yang S."/>
        </authorList>
    </citation>
    <scope>NUCLEOTIDE SEQUENCE [LARGE SCALE GENOMIC DNA]</scope>
    <source>
        <strain evidence="7 8">ATCC 39140</strain>
        <strain evidence="6 9">DSM 13699</strain>
    </source>
</reference>
<name>A0A1Y0L3L4_TATCI</name>
<dbReference type="GO" id="GO:0003700">
    <property type="term" value="F:DNA-binding transcription factor activity"/>
    <property type="evidence" value="ECO:0007669"/>
    <property type="project" value="InterPro"/>
</dbReference>
<evidence type="ECO:0000313" key="8">
    <source>
        <dbReference type="Proteomes" id="UP000195729"/>
    </source>
</evidence>